<dbReference type="Gene3D" id="3.30.40.10">
    <property type="entry name" value="Zinc/RING finger domain, C3HC4 (zinc finger)"/>
    <property type="match status" value="2"/>
</dbReference>
<dbReference type="InterPro" id="IPR013083">
    <property type="entry name" value="Znf_RING/FYVE/PHD"/>
</dbReference>
<dbReference type="EMBL" id="GG745388">
    <property type="protein sequence ID" value="KNE73083.1"/>
    <property type="molecule type" value="Genomic_DNA"/>
</dbReference>
<dbReference type="Gene3D" id="3.60.15.10">
    <property type="entry name" value="Ribonuclease Z/Hydroxyacylglutathione hydrolase-like"/>
    <property type="match status" value="1"/>
</dbReference>
<evidence type="ECO:0000259" key="7">
    <source>
        <dbReference type="PROSITE" id="PS50145"/>
    </source>
</evidence>
<dbReference type="PANTHER" id="PTHR30619">
    <property type="entry name" value="DNA INTERNALIZATION/COMPETENCE PROTEIN COMEC/REC2"/>
    <property type="match status" value="1"/>
</dbReference>
<name>A0A0L0TDZ5_ALLM3</name>
<feature type="domain" description="TRAF-type" evidence="7">
    <location>
        <begin position="2655"/>
        <end position="2709"/>
    </location>
</feature>
<dbReference type="SUPFAM" id="SSF56281">
    <property type="entry name" value="Metallo-hydrolase/oxidoreductase"/>
    <property type="match status" value="1"/>
</dbReference>
<gene>
    <name evidence="9" type="ORF">AMAG_17237</name>
</gene>
<feature type="coiled-coil region" evidence="5">
    <location>
        <begin position="2221"/>
        <end position="2248"/>
    </location>
</feature>
<feature type="region of interest" description="Disordered" evidence="6">
    <location>
        <begin position="1"/>
        <end position="21"/>
    </location>
</feature>
<keyword evidence="2 4" id="KW-0863">Zinc-finger</keyword>
<protein>
    <recommendedName>
        <fullName evidence="11">Metallo-beta-lactamase domain-containing protein</fullName>
    </recommendedName>
</protein>
<feature type="zinc finger region" description="TRAF-type" evidence="4">
    <location>
        <begin position="2655"/>
        <end position="2709"/>
    </location>
</feature>
<evidence type="ECO:0000256" key="1">
    <source>
        <dbReference type="ARBA" id="ARBA00022723"/>
    </source>
</evidence>
<dbReference type="PANTHER" id="PTHR30619:SF1">
    <property type="entry name" value="RECOMBINATION PROTEIN 2"/>
    <property type="match status" value="1"/>
</dbReference>
<dbReference type="PROSITE" id="PS51379">
    <property type="entry name" value="4FE4S_FER_2"/>
    <property type="match status" value="1"/>
</dbReference>
<dbReference type="InterPro" id="IPR017896">
    <property type="entry name" value="4Fe4S_Fe-S-bd"/>
</dbReference>
<feature type="region of interest" description="Disordered" evidence="6">
    <location>
        <begin position="2171"/>
        <end position="2216"/>
    </location>
</feature>
<keyword evidence="10" id="KW-1185">Reference proteome</keyword>
<proteinExistence type="predicted"/>
<evidence type="ECO:0000256" key="3">
    <source>
        <dbReference type="ARBA" id="ARBA00022833"/>
    </source>
</evidence>
<dbReference type="PROSITE" id="PS50145">
    <property type="entry name" value="ZF_TRAF"/>
    <property type="match status" value="1"/>
</dbReference>
<keyword evidence="1 4" id="KW-0479">Metal-binding</keyword>
<reference evidence="10" key="2">
    <citation type="submission" date="2009-11" db="EMBL/GenBank/DDBJ databases">
        <title>The Genome Sequence of Allomyces macrogynus strain ATCC 38327.</title>
        <authorList>
            <consortium name="The Broad Institute Genome Sequencing Platform"/>
            <person name="Russ C."/>
            <person name="Cuomo C."/>
            <person name="Shea T."/>
            <person name="Young S.K."/>
            <person name="Zeng Q."/>
            <person name="Koehrsen M."/>
            <person name="Haas B."/>
            <person name="Borodovsky M."/>
            <person name="Guigo R."/>
            <person name="Alvarado L."/>
            <person name="Berlin A."/>
            <person name="Borenstein D."/>
            <person name="Chen Z."/>
            <person name="Engels R."/>
            <person name="Freedman E."/>
            <person name="Gellesch M."/>
            <person name="Goldberg J."/>
            <person name="Griggs A."/>
            <person name="Gujja S."/>
            <person name="Heiman D."/>
            <person name="Hepburn T."/>
            <person name="Howarth C."/>
            <person name="Jen D."/>
            <person name="Larson L."/>
            <person name="Lewis B."/>
            <person name="Mehta T."/>
            <person name="Park D."/>
            <person name="Pearson M."/>
            <person name="Roberts A."/>
            <person name="Saif S."/>
            <person name="Shenoy N."/>
            <person name="Sisk P."/>
            <person name="Stolte C."/>
            <person name="Sykes S."/>
            <person name="Walk T."/>
            <person name="White J."/>
            <person name="Yandava C."/>
            <person name="Burger G."/>
            <person name="Gray M.W."/>
            <person name="Holland P.W.H."/>
            <person name="King N."/>
            <person name="Lang F.B.F."/>
            <person name="Roger A.J."/>
            <person name="Ruiz-Trillo I."/>
            <person name="Lander E."/>
            <person name="Nusbaum C."/>
        </authorList>
    </citation>
    <scope>NUCLEOTIDE SEQUENCE [LARGE SCALE GENOMIC DNA]</scope>
    <source>
        <strain evidence="10">ATCC 38327</strain>
    </source>
</reference>
<evidence type="ECO:0000256" key="6">
    <source>
        <dbReference type="SAM" id="MobiDB-lite"/>
    </source>
</evidence>
<evidence type="ECO:0000313" key="10">
    <source>
        <dbReference type="Proteomes" id="UP000054350"/>
    </source>
</evidence>
<reference evidence="9 10" key="1">
    <citation type="submission" date="2009-11" db="EMBL/GenBank/DDBJ databases">
        <title>Annotation of Allomyces macrogynus ATCC 38327.</title>
        <authorList>
            <consortium name="The Broad Institute Genome Sequencing Platform"/>
            <person name="Russ C."/>
            <person name="Cuomo C."/>
            <person name="Burger G."/>
            <person name="Gray M.W."/>
            <person name="Holland P.W.H."/>
            <person name="King N."/>
            <person name="Lang F.B.F."/>
            <person name="Roger A.J."/>
            <person name="Ruiz-Trillo I."/>
            <person name="Young S.K."/>
            <person name="Zeng Q."/>
            <person name="Gargeya S."/>
            <person name="Fitzgerald M."/>
            <person name="Haas B."/>
            <person name="Abouelleil A."/>
            <person name="Alvarado L."/>
            <person name="Arachchi H.M."/>
            <person name="Berlin A."/>
            <person name="Chapman S.B."/>
            <person name="Gearin G."/>
            <person name="Goldberg J."/>
            <person name="Griggs A."/>
            <person name="Gujja S."/>
            <person name="Hansen M."/>
            <person name="Heiman D."/>
            <person name="Howarth C."/>
            <person name="Larimer J."/>
            <person name="Lui A."/>
            <person name="MacDonald P.J.P."/>
            <person name="McCowen C."/>
            <person name="Montmayeur A."/>
            <person name="Murphy C."/>
            <person name="Neiman D."/>
            <person name="Pearson M."/>
            <person name="Priest M."/>
            <person name="Roberts A."/>
            <person name="Saif S."/>
            <person name="Shea T."/>
            <person name="Sisk P."/>
            <person name="Stolte C."/>
            <person name="Sykes S."/>
            <person name="Wortman J."/>
            <person name="Nusbaum C."/>
            <person name="Birren B."/>
        </authorList>
    </citation>
    <scope>NUCLEOTIDE SEQUENCE [LARGE SCALE GENOMIC DNA]</scope>
    <source>
        <strain evidence="9 10">ATCC 38327</strain>
    </source>
</reference>
<dbReference type="VEuPathDB" id="FungiDB:AMAG_17237"/>
<dbReference type="InterPro" id="IPR052159">
    <property type="entry name" value="Competence_DNA_uptake"/>
</dbReference>
<organism evidence="9 10">
    <name type="scientific">Allomyces macrogynus (strain ATCC 38327)</name>
    <name type="common">Allomyces javanicus var. macrogynus</name>
    <dbReference type="NCBI Taxonomy" id="578462"/>
    <lineage>
        <taxon>Eukaryota</taxon>
        <taxon>Fungi</taxon>
        <taxon>Fungi incertae sedis</taxon>
        <taxon>Blastocladiomycota</taxon>
        <taxon>Blastocladiomycetes</taxon>
        <taxon>Blastocladiales</taxon>
        <taxon>Blastocladiaceae</taxon>
        <taxon>Allomyces</taxon>
    </lineage>
</organism>
<dbReference type="OrthoDB" id="5551804at2759"/>
<sequence length="3122" mass="340073">MEEEGKKRGREAGHHGDARKRLEMEPVAEIWQLQANKGDAAVVRFRPHDKMAQTEFTMVIDTGLTEPDFRRVLDLAEKEKLVINLVVISHGDEDHYGGMTKTFMNTWLGKKPDPETAELITTLFDQAYFIVNWYGAKLKAVDPNESTSTATKASAVSGLIARLTELFPNRVMDTRQFTPPSAKKASVWYPPQGFLAGIDLYQLFCMQGVADVFRLYNECYACPLNEEAHDKLLAHSRRFKLAGPVKVHDAKKDPAATWMSIETMLNACRFQQSGSRTAEVLCVAFQEHYFDGTTRAPIPQTSGVSKTNRGSVGLLIRAGKFNFLTMGDLGYRGEIRVVKSLTNLLPPNHQLVVHKINHHGSCHSTIDPRETTTHLSLFSESAFKPRIILTSHGLQATPVHPHPGVTSAIMRHLDTEPSVALFTNRAPMGVVTANHARVVTTGAQDANLGLDTFRSRLIDYLFDVSPTLEAEGQVHFAELNKNDYSKQPGVHVRVSGAQFDTVLVEFYRNPRLRHAAIDPHRVVTFDMTTGHAAPVALPWLDLAPFVPVFAAVAGVNAAVGVGGTLVIDHPARGVGDFAIRFGHAVMQLDQLRVEAQRVADGVEVMAFDARFQIGGNGPSLRMRLDKAARYTNAAHMHSVTLVEADSPNPTLVTALLRDHELFQSLSARFPRLWSRVQDNVKEAHVSLQFLPLAFDAVGPPVPTLFVELVCRFDGFANDLVLQLSTEFLPCPRDSHGRHRSLPMWSIKVVGALDLVGDMHNDPSAPQKLGFCAVVQGRGDMEAHLVPPRNWSIEQLAATLTGLDFLGVVKDVVPGTVTLRDVWAKMSFDLRAQVSRKDLQEVGATISLLPTRLPDCLASLGRYRFDGRVTARPKANQWRLATVSLALVEDKPDCVLNLPDCPIQGPGAGLRLQSIAIEAHLFISPVVSVRFAVVGDLTMAGVEDAPVAVRECVGEIWLCKGSNGWTLAGGALSATITLGIGHLARADLRLDRSDGTTNWTVAIQIMCDEGQRPQIALTSETKQLPLALPQLAEDQSDALVRAPGFQLWSADMELNLLKSASGGSWTVYGHGELVVAFSTTVSLPGGAKMFDLNGVVAARVVVPLDEPREAGFASDVAVTWGSLPAQARVLARVDWIDGIETRIGLGLQGFNLHRVAPDWLRAVVPDSNLAIQFAYRSQHATDRSGPATTQYAMVVAIENVHKSWIRGQSFTLQITTESQGPWMLEAKFDGLDLARLVADSSNSSVVVTNSRLSMRSESGTQEYQVQGTITLKGVQFSVHANLARANGRVTAWALAGHARVPLNALAKLFPWLQLSRLDGTVIDVLVARAVNQLQLPDAPGSRRFGLASLQGHDSQLARSVKNLVQPTADSFTVQLSVNDLDFLHSSLKGVEATLFVTRVSENTVASTTIGLAVTKGSAKTMYGGSFFERHQLAFVGVANFGQGRTEFQLIGTASQPVEITILDVVTGITGIRVEHPAADALLNSIGIRLAAVALASGADGLRLVTDTEVFVGQTCIPLVVMLNKSDHTALGIRIACFPARPVNCVSLVEGLIADLTWISAFIRFRILWLDLRRDWRAPLGDFDVVLRGKAEWAPRDYDLGRVQSANGWTVSAGIRLELGEHWAGIGLAGLGIDGIVAVDRHGKVEVLVKLPPFNFAALDFDSNEFFVSPTEVGASVSATICTPSSQPWARFEGRILVRRPPALRGSLMLLPPRLSNVHAEDWIDVGKLDPNLSGLYIGGILADIDTSVSVPRLTAAGSLMVRHPALKRETTFSIAIQLPPIAFFYCSVTHVSLLTILAMFIKDDNVLKKLGWMETFLPVLEGLACFLKPDLTAQIPRTVFFCDWRLFGARGHVMCAAIGSNLASLAVRLDVRIEPIQIRLFEGAAPILTLCGVSPTTTALDPTRDLFIWFDLDMAKGTLELDAEVGICVSLFVTTSVIGRVQFRMNDKGAPSLLVVVRFSIGSSRYAIALQGSFFCRFAKLPLPRNDVGKAIEDWAPALKLAMVPVGVAMDLAIWGEKTLPDGTPDKADLIECLVMALSDAFGSLMRCAEEALDEAARKLREQGDTPIIGWLFTVGAAVVQAASALVSAIRKGIDLVASFVAKLTAAVIQIRDLHIGGALGVDSGLVAYINFDLTLFGHDIKGSLRVEIGPNFFQTLAMHLASLLTIQQGSGGGDGGGGGGGDGGSKQLDDYNAGMDENGNETESEGGSISKPESFELEPIVDAKRAEMEQWADRIEEKLAELAQALHERADSMPDTVPLELQHDINRTGANPREQLLELGTPGDTGVPLAADHGGQASGDGGDVGNNSSAPASGGSGPMDAPKPPKLKETEQRCVACPQCGRVVPDGAFDRHWPLCRPFSRCNVAGCDKLLRVSKNQHGHQHDYVDCPSCGSRQLRSRLALHLQAECRAFLIVPANGSNAWLLAWRANEADHDAEIKVILAPPSSPATRHILADRSKGPTKAGSASTEACPFGCQFSWSTWRELEAHLAACPLARCKFMSLQHEADHLSRHCPHNLVPCPIEGCGKTCLKRDEWMHFKEVHPQPLDEIDPNAKGPLRGPDIEYGSALAKAPSQYLAALTDTEVPELSDLSLVQLATEAVALHEDMETEYQCRAYCGQQCTSSEDEEWHVRNECELYRAACPLCEKTVVFKDLDYHQSTECPRALGRCPRPNCSSPVVPRYLLGQHMAHECDQAPAVCFFCPARVARSELGHHVFTHHDTQAKTPGAPIACPQPGCGQAIDNGRNYLVHQFTACLTVRRCARAECQATMPANQVGQHWASVCEVRIDDLCCPMHRDLRFASLTEWLSHRINTCSGVNSVSRQHGPVRLDPAPLKTNMRCPLQCGATVMLGDFFDHLAVDVRGAPPCPEFDIQEQCLNAPCQATFRRSHRAHHLAHECDFEMETCKMCGDQYVAKNLEQHWTVCRSCKPLRVTSQPYVPEELRRFPHLLGDVQLIWDGRPLVADAQFSQPHPHLRGVHLVAIDPIAHPGGNWTFETQHWCIDTCGAHGPHVPWTVRNGASDPVNCPSTTIAGLLQRLTSRDAPPFRVIAMAVFDDASLRMLDADQQALTDAQLLTVKLQFRQSWAAVIQMRPGLNGCEVVAFPHVATAGQGSVPVAVDVKVPWT</sequence>
<keyword evidence="3 4" id="KW-0862">Zinc</keyword>
<accession>A0A0L0TDZ5</accession>
<feature type="compositionally biased region" description="Gly residues" evidence="6">
    <location>
        <begin position="2171"/>
        <end position="2184"/>
    </location>
</feature>
<evidence type="ECO:0000313" key="9">
    <source>
        <dbReference type="EMBL" id="KNE73083.1"/>
    </source>
</evidence>
<evidence type="ECO:0000256" key="5">
    <source>
        <dbReference type="SAM" id="Coils"/>
    </source>
</evidence>
<dbReference type="SUPFAM" id="SSF49599">
    <property type="entry name" value="TRAF domain-like"/>
    <property type="match status" value="1"/>
</dbReference>
<evidence type="ECO:0000256" key="2">
    <source>
        <dbReference type="ARBA" id="ARBA00022771"/>
    </source>
</evidence>
<evidence type="ECO:0008006" key="11">
    <source>
        <dbReference type="Google" id="ProtNLM"/>
    </source>
</evidence>
<feature type="domain" description="4Fe-4S ferredoxin-type" evidence="8">
    <location>
        <begin position="2323"/>
        <end position="2354"/>
    </location>
</feature>
<evidence type="ECO:0000256" key="4">
    <source>
        <dbReference type="PROSITE-ProRule" id="PRU00207"/>
    </source>
</evidence>
<dbReference type="InterPro" id="IPR001293">
    <property type="entry name" value="Znf_TRAF"/>
</dbReference>
<keyword evidence="5" id="KW-0175">Coiled coil</keyword>
<dbReference type="Proteomes" id="UP000054350">
    <property type="component" value="Unassembled WGS sequence"/>
</dbReference>
<evidence type="ECO:0000259" key="8">
    <source>
        <dbReference type="PROSITE" id="PS51379"/>
    </source>
</evidence>
<dbReference type="InterPro" id="IPR036866">
    <property type="entry name" value="RibonucZ/Hydroxyglut_hydro"/>
</dbReference>
<feature type="region of interest" description="Disordered" evidence="6">
    <location>
        <begin position="2275"/>
        <end position="2327"/>
    </location>
</feature>
<dbReference type="GO" id="GO:0008270">
    <property type="term" value="F:zinc ion binding"/>
    <property type="evidence" value="ECO:0007669"/>
    <property type="project" value="UniProtKB-KW"/>
</dbReference>